<protein>
    <recommendedName>
        <fullName evidence="1">Retrovirus-related Pol polyprotein from transposon TNT 1-94-like beta-barrel domain-containing protein</fullName>
    </recommendedName>
</protein>
<evidence type="ECO:0000313" key="2">
    <source>
        <dbReference type="EMBL" id="MBW0466121.1"/>
    </source>
</evidence>
<dbReference type="OrthoDB" id="3251181at2759"/>
<evidence type="ECO:0000313" key="3">
    <source>
        <dbReference type="Proteomes" id="UP000765509"/>
    </source>
</evidence>
<evidence type="ECO:0000259" key="1">
    <source>
        <dbReference type="Pfam" id="PF22936"/>
    </source>
</evidence>
<organism evidence="2 3">
    <name type="scientific">Austropuccinia psidii MF-1</name>
    <dbReference type="NCBI Taxonomy" id="1389203"/>
    <lineage>
        <taxon>Eukaryota</taxon>
        <taxon>Fungi</taxon>
        <taxon>Dikarya</taxon>
        <taxon>Basidiomycota</taxon>
        <taxon>Pucciniomycotina</taxon>
        <taxon>Pucciniomycetes</taxon>
        <taxon>Pucciniales</taxon>
        <taxon>Sphaerophragmiaceae</taxon>
        <taxon>Austropuccinia</taxon>
    </lineage>
</organism>
<feature type="domain" description="Retrovirus-related Pol polyprotein from transposon TNT 1-94-like beta-barrel" evidence="1">
    <location>
        <begin position="1"/>
        <end position="68"/>
    </location>
</feature>
<accession>A0A9Q3GG83</accession>
<comment type="caution">
    <text evidence="2">The sequence shown here is derived from an EMBL/GenBank/DDBJ whole genome shotgun (WGS) entry which is preliminary data.</text>
</comment>
<dbReference type="AlphaFoldDB" id="A0A9Q3GG83"/>
<sequence length="117" mass="13402">MFNKLSYFVNFNESLRTILLENDFQITAKGIRTVKIKLPYLQLKIKDMLYCPKLSNCLLSMGSRVKNHYPLQPGNKKEFIIINQLNQTLLDGDCSSGTLIIKQAQQHLTRSVHSSSN</sequence>
<dbReference type="Pfam" id="PF22936">
    <property type="entry name" value="Pol_BBD"/>
    <property type="match status" value="1"/>
</dbReference>
<reference evidence="2" key="1">
    <citation type="submission" date="2021-03" db="EMBL/GenBank/DDBJ databases">
        <title>Draft genome sequence of rust myrtle Austropuccinia psidii MF-1, a brazilian biotype.</title>
        <authorList>
            <person name="Quecine M.C."/>
            <person name="Pachon D.M.R."/>
            <person name="Bonatelli M.L."/>
            <person name="Correr F.H."/>
            <person name="Franceschini L.M."/>
            <person name="Leite T.F."/>
            <person name="Margarido G.R.A."/>
            <person name="Almeida C.A."/>
            <person name="Ferrarezi J.A."/>
            <person name="Labate C.A."/>
        </authorList>
    </citation>
    <scope>NUCLEOTIDE SEQUENCE</scope>
    <source>
        <strain evidence="2">MF-1</strain>
    </source>
</reference>
<dbReference type="EMBL" id="AVOT02001215">
    <property type="protein sequence ID" value="MBW0466121.1"/>
    <property type="molecule type" value="Genomic_DNA"/>
</dbReference>
<proteinExistence type="predicted"/>
<name>A0A9Q3GG83_9BASI</name>
<gene>
    <name evidence="2" type="ORF">O181_005836</name>
</gene>
<dbReference type="InterPro" id="IPR054722">
    <property type="entry name" value="PolX-like_BBD"/>
</dbReference>
<keyword evidence="3" id="KW-1185">Reference proteome</keyword>
<dbReference type="Proteomes" id="UP000765509">
    <property type="component" value="Unassembled WGS sequence"/>
</dbReference>